<dbReference type="EMBL" id="FOLY01000001">
    <property type="protein sequence ID" value="SFC06243.1"/>
    <property type="molecule type" value="Genomic_DNA"/>
</dbReference>
<dbReference type="GO" id="GO:0015740">
    <property type="term" value="P:C4-dicarboxylate transport"/>
    <property type="evidence" value="ECO:0007669"/>
    <property type="project" value="TreeGrafter"/>
</dbReference>
<feature type="transmembrane region" description="Helical" evidence="9">
    <location>
        <begin position="100"/>
        <end position="121"/>
    </location>
</feature>
<proteinExistence type="inferred from homology"/>
<keyword evidence="6 9" id="KW-1133">Transmembrane helix</keyword>
<sequence>MSDTPSTRTSGPASAGSLFDMIATGVRFVAGLALIVLVLLVSAEIVSRFFFNHSLRVVEELAGYLVVGLTLFGASLAVRKNSLFQVGFIFDALPGAVKRVMGLVYLGLSLAICAVLIWYTLQLVLSSFSRGNVAPTFLMTPLWMPQLLMPLGLAFIAIFIIERMMLTLRHGETD</sequence>
<evidence type="ECO:0000256" key="1">
    <source>
        <dbReference type="ARBA" id="ARBA00004429"/>
    </source>
</evidence>
<dbReference type="AlphaFoldDB" id="A0A1I1GA86"/>
<dbReference type="InterPro" id="IPR055348">
    <property type="entry name" value="DctQ"/>
</dbReference>
<feature type="transmembrane region" description="Helical" evidence="9">
    <location>
        <begin position="61"/>
        <end position="79"/>
    </location>
</feature>
<keyword evidence="12" id="KW-1185">Reference proteome</keyword>
<evidence type="ECO:0000256" key="2">
    <source>
        <dbReference type="ARBA" id="ARBA00022448"/>
    </source>
</evidence>
<evidence type="ECO:0000313" key="11">
    <source>
        <dbReference type="EMBL" id="SFC06243.1"/>
    </source>
</evidence>
<evidence type="ECO:0000256" key="4">
    <source>
        <dbReference type="ARBA" id="ARBA00022519"/>
    </source>
</evidence>
<gene>
    <name evidence="11" type="ORF">SAMN05421848_0402</name>
</gene>
<evidence type="ECO:0000313" key="12">
    <source>
        <dbReference type="Proteomes" id="UP000199046"/>
    </source>
</evidence>
<comment type="function">
    <text evidence="9">Part of the tripartite ATP-independent periplasmic (TRAP) transport system.</text>
</comment>
<protein>
    <recommendedName>
        <fullName evidence="9">TRAP transporter small permease protein</fullName>
    </recommendedName>
</protein>
<comment type="similarity">
    <text evidence="8 9">Belongs to the TRAP transporter small permease family.</text>
</comment>
<feature type="domain" description="Tripartite ATP-independent periplasmic transporters DctQ component" evidence="10">
    <location>
        <begin position="37"/>
        <end position="169"/>
    </location>
</feature>
<dbReference type="Pfam" id="PF04290">
    <property type="entry name" value="DctQ"/>
    <property type="match status" value="1"/>
</dbReference>
<dbReference type="GO" id="GO:0022857">
    <property type="term" value="F:transmembrane transporter activity"/>
    <property type="evidence" value="ECO:0007669"/>
    <property type="project" value="UniProtKB-UniRule"/>
</dbReference>
<dbReference type="OrthoDB" id="26202at2"/>
<dbReference type="PANTHER" id="PTHR35011">
    <property type="entry name" value="2,3-DIKETO-L-GULONATE TRAP TRANSPORTER SMALL PERMEASE PROTEIN YIAM"/>
    <property type="match status" value="1"/>
</dbReference>
<keyword evidence="2 9" id="KW-0813">Transport</keyword>
<evidence type="ECO:0000256" key="9">
    <source>
        <dbReference type="RuleBase" id="RU369079"/>
    </source>
</evidence>
<keyword evidence="3" id="KW-1003">Cell membrane</keyword>
<dbReference type="STRING" id="402385.SAMN05421848_0402"/>
<dbReference type="RefSeq" id="WP_090130280.1">
    <property type="nucleotide sequence ID" value="NZ_FOLY01000001.1"/>
</dbReference>
<keyword evidence="5 9" id="KW-0812">Transmembrane</keyword>
<comment type="subunit">
    <text evidence="9">The complex comprises the extracytoplasmic solute receptor protein and the two transmembrane proteins.</text>
</comment>
<dbReference type="GO" id="GO:0005886">
    <property type="term" value="C:plasma membrane"/>
    <property type="evidence" value="ECO:0007669"/>
    <property type="project" value="UniProtKB-SubCell"/>
</dbReference>
<dbReference type="PANTHER" id="PTHR35011:SF10">
    <property type="entry name" value="TRAP TRANSPORTER SMALL PERMEASE PROTEIN"/>
    <property type="match status" value="1"/>
</dbReference>
<dbReference type="InterPro" id="IPR007387">
    <property type="entry name" value="TRAP_DctQ"/>
</dbReference>
<dbReference type="Proteomes" id="UP000199046">
    <property type="component" value="Unassembled WGS sequence"/>
</dbReference>
<evidence type="ECO:0000256" key="5">
    <source>
        <dbReference type="ARBA" id="ARBA00022692"/>
    </source>
</evidence>
<reference evidence="12" key="1">
    <citation type="submission" date="2016-10" db="EMBL/GenBank/DDBJ databases">
        <authorList>
            <person name="Varghese N."/>
            <person name="Submissions S."/>
        </authorList>
    </citation>
    <scope>NUCLEOTIDE SEQUENCE [LARGE SCALE GENOMIC DNA]</scope>
    <source>
        <strain evidence="12">DSM 23439</strain>
    </source>
</reference>
<feature type="transmembrane region" description="Helical" evidence="9">
    <location>
        <begin position="21"/>
        <end position="41"/>
    </location>
</feature>
<evidence type="ECO:0000256" key="3">
    <source>
        <dbReference type="ARBA" id="ARBA00022475"/>
    </source>
</evidence>
<evidence type="ECO:0000256" key="6">
    <source>
        <dbReference type="ARBA" id="ARBA00022989"/>
    </source>
</evidence>
<evidence type="ECO:0000259" key="10">
    <source>
        <dbReference type="Pfam" id="PF04290"/>
    </source>
</evidence>
<name>A0A1I1GA86_9GAMM</name>
<evidence type="ECO:0000256" key="7">
    <source>
        <dbReference type="ARBA" id="ARBA00023136"/>
    </source>
</evidence>
<keyword evidence="4 9" id="KW-0997">Cell inner membrane</keyword>
<accession>A0A1I1GA86</accession>
<feature type="transmembrane region" description="Helical" evidence="9">
    <location>
        <begin position="141"/>
        <end position="161"/>
    </location>
</feature>
<evidence type="ECO:0000256" key="8">
    <source>
        <dbReference type="ARBA" id="ARBA00038436"/>
    </source>
</evidence>
<comment type="subcellular location">
    <subcellularLocation>
        <location evidence="1 9">Cell inner membrane</location>
        <topology evidence="1 9">Multi-pass membrane protein</topology>
    </subcellularLocation>
</comment>
<keyword evidence="7 9" id="KW-0472">Membrane</keyword>
<organism evidence="11 12">
    <name type="scientific">Kushneria avicenniae</name>
    <dbReference type="NCBI Taxonomy" id="402385"/>
    <lineage>
        <taxon>Bacteria</taxon>
        <taxon>Pseudomonadati</taxon>
        <taxon>Pseudomonadota</taxon>
        <taxon>Gammaproteobacteria</taxon>
        <taxon>Oceanospirillales</taxon>
        <taxon>Halomonadaceae</taxon>
        <taxon>Kushneria</taxon>
    </lineage>
</organism>